<dbReference type="Gene3D" id="3.80.10.10">
    <property type="entry name" value="Ribonuclease Inhibitor"/>
    <property type="match status" value="1"/>
</dbReference>
<dbReference type="EMBL" id="QBKG01000001">
    <property type="protein sequence ID" value="PTX08460.1"/>
    <property type="molecule type" value="Genomic_DNA"/>
</dbReference>
<proteinExistence type="predicted"/>
<dbReference type="InterPro" id="IPR032675">
    <property type="entry name" value="LRR_dom_sf"/>
</dbReference>
<dbReference type="RefSeq" id="WP_107780460.1">
    <property type="nucleotide sequence ID" value="NZ_QBKG01000001.1"/>
</dbReference>
<accession>A0A2T5XY50</accession>
<evidence type="ECO:0000256" key="1">
    <source>
        <dbReference type="SAM" id="SignalP"/>
    </source>
</evidence>
<feature type="signal peptide" evidence="1">
    <location>
        <begin position="1"/>
        <end position="22"/>
    </location>
</feature>
<dbReference type="GeneID" id="84579534"/>
<name>A0A2T5XY50_9FLAO</name>
<reference evidence="2 3" key="1">
    <citation type="submission" date="2018-04" db="EMBL/GenBank/DDBJ databases">
        <title>Genomic Encyclopedia of Archaeal and Bacterial Type Strains, Phase II (KMG-II): from individual species to whole genera.</title>
        <authorList>
            <person name="Goeker M."/>
        </authorList>
    </citation>
    <scope>NUCLEOTIDE SEQUENCE [LARGE SCALE GENOMIC DNA]</scope>
    <source>
        <strain evidence="2 3">DSM 22902</strain>
    </source>
</reference>
<dbReference type="PROSITE" id="PS51257">
    <property type="entry name" value="PROKAR_LIPOPROTEIN"/>
    <property type="match status" value="1"/>
</dbReference>
<dbReference type="PANTHER" id="PTHR45661">
    <property type="entry name" value="SURFACE ANTIGEN"/>
    <property type="match status" value="1"/>
</dbReference>
<comment type="caution">
    <text evidence="2">The sequence shown here is derived from an EMBL/GenBank/DDBJ whole genome shotgun (WGS) entry which is preliminary data.</text>
</comment>
<gene>
    <name evidence="2" type="ORF">C8P65_101125</name>
</gene>
<dbReference type="Pfam" id="PF13306">
    <property type="entry name" value="LRR_5"/>
    <property type="match status" value="1"/>
</dbReference>
<dbReference type="InterPro" id="IPR053139">
    <property type="entry name" value="Surface_bspA-like"/>
</dbReference>
<organism evidence="2 3">
    <name type="scientific">Capnocytophaga leadbetteri</name>
    <dbReference type="NCBI Taxonomy" id="327575"/>
    <lineage>
        <taxon>Bacteria</taxon>
        <taxon>Pseudomonadati</taxon>
        <taxon>Bacteroidota</taxon>
        <taxon>Flavobacteriia</taxon>
        <taxon>Flavobacteriales</taxon>
        <taxon>Flavobacteriaceae</taxon>
        <taxon>Capnocytophaga</taxon>
    </lineage>
</organism>
<keyword evidence="1" id="KW-0732">Signal</keyword>
<evidence type="ECO:0000313" key="3">
    <source>
        <dbReference type="Proteomes" id="UP000243985"/>
    </source>
</evidence>
<dbReference type="InterPro" id="IPR026906">
    <property type="entry name" value="LRR_5"/>
</dbReference>
<feature type="chain" id="PRO_5015470653" evidence="1">
    <location>
        <begin position="23"/>
        <end position="273"/>
    </location>
</feature>
<dbReference type="SUPFAM" id="SSF52058">
    <property type="entry name" value="L domain-like"/>
    <property type="match status" value="1"/>
</dbReference>
<evidence type="ECO:0000313" key="2">
    <source>
        <dbReference type="EMBL" id="PTX08460.1"/>
    </source>
</evidence>
<dbReference type="AlphaFoldDB" id="A0A2T5XY50"/>
<dbReference type="Proteomes" id="UP000243985">
    <property type="component" value="Unassembled WGS sequence"/>
</dbReference>
<protein>
    <submittedName>
        <fullName evidence="2">Leucine rich repeat (LRR) protein</fullName>
    </submittedName>
</protein>
<sequence length="273" mass="29386">MKKSIFLAASLAVLAFASCSKSDDNDHKNDVPASDYQLNSDGLTLVKWTNSSTTTLDMQADSKLQRVNTIGIEAFKGSNLTSIVFPNSLKEIGYEAFAGAKLTGGVKFNTASNVVFGKGAFYFSEIESVQLPYTTEISSSMFSHCYHLKEVTFGKVGIISNGAFHSCQALTQVDLRGSGVKQIGEAAFANCKVLTKVFLPASVEKIDDLVFGYCSALQSITIDALNPPTLTGDIFFGLSAGQIPNIYVPAISVSDYKRDAKWSTYAAKIHPKP</sequence>
<dbReference type="PANTHER" id="PTHR45661:SF3">
    <property type="entry name" value="IG-LIKE DOMAIN-CONTAINING PROTEIN"/>
    <property type="match status" value="1"/>
</dbReference>